<dbReference type="Pfam" id="PF20277">
    <property type="entry name" value="CTD11"/>
    <property type="match status" value="1"/>
</dbReference>
<name>A0AAX2EYF5_9ENTR</name>
<comment type="caution">
    <text evidence="3">The sequence shown here is derived from an EMBL/GenBank/DDBJ whole genome shotgun (WGS) entry which is preliminary data.</text>
</comment>
<dbReference type="AlphaFoldDB" id="A0AAX2EYF5"/>
<dbReference type="Gene3D" id="1.10.30.50">
    <property type="match status" value="1"/>
</dbReference>
<keyword evidence="3" id="KW-0540">Nuclease</keyword>
<accession>A0AAX2EYF5</accession>
<dbReference type="GO" id="GO:0004519">
    <property type="term" value="F:endonuclease activity"/>
    <property type="evidence" value="ECO:0007669"/>
    <property type="project" value="UniProtKB-KW"/>
</dbReference>
<dbReference type="Proteomes" id="UP000198760">
    <property type="component" value="Unassembled WGS sequence"/>
</dbReference>
<keyword evidence="5" id="KW-1185">Reference proteome</keyword>
<evidence type="ECO:0000313" key="6">
    <source>
        <dbReference type="Proteomes" id="UP000199173"/>
    </source>
</evidence>
<protein>
    <submittedName>
        <fullName evidence="3">HNH endonuclease</fullName>
    </submittedName>
</protein>
<gene>
    <name evidence="4" type="ORF">SAMN03159428_03805</name>
    <name evidence="3" type="ORF">SAMN03159514_04532</name>
</gene>
<reference evidence="5 6" key="1">
    <citation type="submission" date="2016-10" db="EMBL/GenBank/DDBJ databases">
        <authorList>
            <person name="Varghese N."/>
            <person name="Submissions S."/>
        </authorList>
    </citation>
    <scope>NUCLEOTIDE SEQUENCE [LARGE SCALE GENOMIC DNA]</scope>
    <source>
        <strain evidence="4 5">NFIX06</strain>
        <strain evidence="3 6">NFIX08</strain>
    </source>
</reference>
<evidence type="ECO:0000259" key="2">
    <source>
        <dbReference type="Pfam" id="PF20277"/>
    </source>
</evidence>
<evidence type="ECO:0000313" key="4">
    <source>
        <dbReference type="EMBL" id="SFU06300.1"/>
    </source>
</evidence>
<feature type="domain" description="HNH nuclease" evidence="1">
    <location>
        <begin position="38"/>
        <end position="91"/>
    </location>
</feature>
<dbReference type="Pfam" id="PF13391">
    <property type="entry name" value="HNH_2"/>
    <property type="match status" value="1"/>
</dbReference>
<dbReference type="Proteomes" id="UP000199173">
    <property type="component" value="Unassembled WGS sequence"/>
</dbReference>
<organism evidence="3 6">
    <name type="scientific">Kosakonia radicincitans</name>
    <dbReference type="NCBI Taxonomy" id="283686"/>
    <lineage>
        <taxon>Bacteria</taxon>
        <taxon>Pseudomonadati</taxon>
        <taxon>Pseudomonadota</taxon>
        <taxon>Gammaproteobacteria</taxon>
        <taxon>Enterobacterales</taxon>
        <taxon>Enterobacteriaceae</taxon>
        <taxon>Kosakonia</taxon>
    </lineage>
</organism>
<dbReference type="EMBL" id="FPAV01000011">
    <property type="protein sequence ID" value="SFU06300.1"/>
    <property type="molecule type" value="Genomic_DNA"/>
</dbReference>
<keyword evidence="3" id="KW-0378">Hydrolase</keyword>
<evidence type="ECO:0000313" key="3">
    <source>
        <dbReference type="EMBL" id="SFR25059.1"/>
    </source>
</evidence>
<sequence>MANARIKYHANEHSILYAETGGCCPLCTSPMMFKKASSRHPSIGYEIAHIYPLNPNKTQEKSLEGYIAPDDINSLDNIILLCPSCHTKYDKDFKIEEYLKLLQIKKGYLSETKARLTASQHVLQGEVCEILDLIVRVDGNFGDLSETKLDVSSLNGKLKSDISPLQKREIQSNVIDFFVPIRNHIRLIEQIDQAAIRILQNQINSYYLVIDKQNPRNKDLVFNYVSQWICLKSGRSLIASKILTSFFIQNCEVFDADSN</sequence>
<dbReference type="EMBL" id="FOYJ01000013">
    <property type="protein sequence ID" value="SFR25059.1"/>
    <property type="molecule type" value="Genomic_DNA"/>
</dbReference>
<evidence type="ECO:0000259" key="1">
    <source>
        <dbReference type="Pfam" id="PF13391"/>
    </source>
</evidence>
<feature type="domain" description="ABC-three component systems C-terminal" evidence="2">
    <location>
        <begin position="115"/>
        <end position="254"/>
    </location>
</feature>
<dbReference type="RefSeq" id="WP_072440317.1">
    <property type="nucleotide sequence ID" value="NZ_FONC01000010.1"/>
</dbReference>
<keyword evidence="3" id="KW-0255">Endonuclease</keyword>
<dbReference type="CDD" id="cd00085">
    <property type="entry name" value="HNHc"/>
    <property type="match status" value="1"/>
</dbReference>
<dbReference type="InterPro" id="IPR003615">
    <property type="entry name" value="HNH_nuc"/>
</dbReference>
<evidence type="ECO:0000313" key="5">
    <source>
        <dbReference type="Proteomes" id="UP000198760"/>
    </source>
</evidence>
<proteinExistence type="predicted"/>
<dbReference type="InterPro" id="IPR046921">
    <property type="entry name" value="ABC-3C_CTD11"/>
</dbReference>